<dbReference type="Proteomes" id="UP000692954">
    <property type="component" value="Unassembled WGS sequence"/>
</dbReference>
<organism evidence="1 2">
    <name type="scientific">Paramecium sonneborni</name>
    <dbReference type="NCBI Taxonomy" id="65129"/>
    <lineage>
        <taxon>Eukaryota</taxon>
        <taxon>Sar</taxon>
        <taxon>Alveolata</taxon>
        <taxon>Ciliophora</taxon>
        <taxon>Intramacronucleata</taxon>
        <taxon>Oligohymenophorea</taxon>
        <taxon>Peniculida</taxon>
        <taxon>Parameciidae</taxon>
        <taxon>Paramecium</taxon>
    </lineage>
</organism>
<name>A0A8S1JT28_9CILI</name>
<accession>A0A8S1JT28</accession>
<gene>
    <name evidence="1" type="ORF">PSON_ATCC_30995.1.T0010003</name>
</gene>
<dbReference type="AlphaFoldDB" id="A0A8S1JT28"/>
<protein>
    <submittedName>
        <fullName evidence="1">Uncharacterized protein</fullName>
    </submittedName>
</protein>
<proteinExistence type="predicted"/>
<evidence type="ECO:0000313" key="1">
    <source>
        <dbReference type="EMBL" id="CAD8045351.1"/>
    </source>
</evidence>
<comment type="caution">
    <text evidence="1">The sequence shown here is derived from an EMBL/GenBank/DDBJ whole genome shotgun (WGS) entry which is preliminary data.</text>
</comment>
<reference evidence="1" key="1">
    <citation type="submission" date="2021-01" db="EMBL/GenBank/DDBJ databases">
        <authorList>
            <consortium name="Genoscope - CEA"/>
            <person name="William W."/>
        </authorList>
    </citation>
    <scope>NUCLEOTIDE SEQUENCE</scope>
</reference>
<keyword evidence="2" id="KW-1185">Reference proteome</keyword>
<sequence>MEEGYGLVQMKINKVTLVGEKDQLRIILMDQGNDLGKLTYHFMNYQLILREVVKNLLSILLIWCCNYLSNQYGIWKEIIHFIRLQKEEHIDEKQLKVVVRSFGA</sequence>
<evidence type="ECO:0000313" key="2">
    <source>
        <dbReference type="Proteomes" id="UP000692954"/>
    </source>
</evidence>
<dbReference type="EMBL" id="CAJJDN010000001">
    <property type="protein sequence ID" value="CAD8045351.1"/>
    <property type="molecule type" value="Genomic_DNA"/>
</dbReference>